<dbReference type="GO" id="GO:0000049">
    <property type="term" value="F:tRNA binding"/>
    <property type="evidence" value="ECO:0007669"/>
    <property type="project" value="InterPro"/>
</dbReference>
<evidence type="ECO:0000256" key="2">
    <source>
        <dbReference type="ARBA" id="ARBA00022598"/>
    </source>
</evidence>
<dbReference type="GO" id="GO:0005737">
    <property type="term" value="C:cytoplasm"/>
    <property type="evidence" value="ECO:0007669"/>
    <property type="project" value="InterPro"/>
</dbReference>
<reference evidence="9 10" key="1">
    <citation type="journal article" date="2020" name="Biotechnol. Biofuels">
        <title>New insights from the biogas microbiome by comprehensive genome-resolved metagenomics of nearly 1600 species originating from multiple anaerobic digesters.</title>
        <authorList>
            <person name="Campanaro S."/>
            <person name="Treu L."/>
            <person name="Rodriguez-R L.M."/>
            <person name="Kovalovszki A."/>
            <person name="Ziels R.M."/>
            <person name="Maus I."/>
            <person name="Zhu X."/>
            <person name="Kougias P.G."/>
            <person name="Basile A."/>
            <person name="Luo G."/>
            <person name="Schluter A."/>
            <person name="Konstantinidis K.T."/>
            <person name="Angelidaki I."/>
        </authorList>
    </citation>
    <scope>NUCLEOTIDE SEQUENCE [LARGE SCALE GENOMIC DNA]</scope>
    <source>
        <strain evidence="9">AS05jafATM_89</strain>
    </source>
</reference>
<evidence type="ECO:0000256" key="5">
    <source>
        <dbReference type="ARBA" id="ARBA00022917"/>
    </source>
</evidence>
<feature type="non-terminal residue" evidence="9">
    <location>
        <position position="329"/>
    </location>
</feature>
<evidence type="ECO:0000256" key="6">
    <source>
        <dbReference type="ARBA" id="ARBA00023146"/>
    </source>
</evidence>
<dbReference type="GO" id="GO:0004826">
    <property type="term" value="F:phenylalanine-tRNA ligase activity"/>
    <property type="evidence" value="ECO:0007669"/>
    <property type="project" value="UniProtKB-EC"/>
</dbReference>
<keyword evidence="2 9" id="KW-0436">Ligase</keyword>
<sequence>MNFENKNLEEIYQSLLKDKDKLDSEELKKKYSSKDGLLTLAFGKISEIEKEKRGAYGKEANALKLSLGDILKEKSATPDTYTTKEKIDPTAPFDLNENKENRPKFLDRRGAKHPLTTEIERWVDIFTSMGFDVLESRQLDDDYHMFESLNFPLGHPARDMYDTFWTEDGLILPAHTSTMQNRAIKMFGPPPIAVVLPGRCFRNEATDASHEHTFHQIEGIYIDKDASLGNMIATIKEFLQRYLEKELEIKIQPAFFPFTEPDCEFVISCPFCEKKGCSVCGYSGWIELMGCGMIHPNVLREADIDPNTYSGYAWGFGLDRLLMIKKGIN</sequence>
<protein>
    <recommendedName>
        <fullName evidence="1">phenylalanine--tRNA ligase</fullName>
        <ecNumber evidence="1">6.1.1.20</ecNumber>
    </recommendedName>
</protein>
<evidence type="ECO:0000256" key="3">
    <source>
        <dbReference type="ARBA" id="ARBA00022741"/>
    </source>
</evidence>
<keyword evidence="3" id="KW-0547">Nucleotide-binding</keyword>
<dbReference type="InterPro" id="IPR010978">
    <property type="entry name" value="tRNA-bd_arm"/>
</dbReference>
<dbReference type="PROSITE" id="PS50862">
    <property type="entry name" value="AA_TRNA_LIGASE_II"/>
    <property type="match status" value="1"/>
</dbReference>
<dbReference type="EMBL" id="DUTP01000003">
    <property type="protein sequence ID" value="HHX99510.1"/>
    <property type="molecule type" value="Genomic_DNA"/>
</dbReference>
<dbReference type="InterPro" id="IPR004188">
    <property type="entry name" value="Phe-tRNA_ligase_II_N"/>
</dbReference>
<dbReference type="Pfam" id="PF02912">
    <property type="entry name" value="Phe_tRNA-synt_N"/>
    <property type="match status" value="1"/>
</dbReference>
<dbReference type="GO" id="GO:0005524">
    <property type="term" value="F:ATP binding"/>
    <property type="evidence" value="ECO:0007669"/>
    <property type="project" value="UniProtKB-KW"/>
</dbReference>
<keyword evidence="5" id="KW-0648">Protein biosynthesis</keyword>
<dbReference type="PANTHER" id="PTHR11538:SF41">
    <property type="entry name" value="PHENYLALANINE--TRNA LIGASE, MITOCHONDRIAL"/>
    <property type="match status" value="1"/>
</dbReference>
<dbReference type="Proteomes" id="UP000576550">
    <property type="component" value="Unassembled WGS sequence"/>
</dbReference>
<evidence type="ECO:0000256" key="4">
    <source>
        <dbReference type="ARBA" id="ARBA00022840"/>
    </source>
</evidence>
<evidence type="ECO:0000259" key="8">
    <source>
        <dbReference type="PROSITE" id="PS50862"/>
    </source>
</evidence>
<dbReference type="InterPro" id="IPR002319">
    <property type="entry name" value="Phenylalanyl-tRNA_Synthase"/>
</dbReference>
<dbReference type="Pfam" id="PF01409">
    <property type="entry name" value="tRNA-synt_2d"/>
    <property type="match status" value="1"/>
</dbReference>
<evidence type="ECO:0000313" key="10">
    <source>
        <dbReference type="Proteomes" id="UP000576550"/>
    </source>
</evidence>
<organism evidence="9 10">
    <name type="scientific">Candidatus Dojkabacteria bacterium</name>
    <dbReference type="NCBI Taxonomy" id="2099670"/>
    <lineage>
        <taxon>Bacteria</taxon>
        <taxon>Candidatus Dojkabacteria</taxon>
    </lineage>
</organism>
<dbReference type="InterPro" id="IPR006195">
    <property type="entry name" value="aa-tRNA-synth_II"/>
</dbReference>
<accession>A0A832R953</accession>
<dbReference type="SUPFAM" id="SSF55681">
    <property type="entry name" value="Class II aaRS and biotin synthetases"/>
    <property type="match status" value="1"/>
</dbReference>
<keyword evidence="6" id="KW-0030">Aminoacyl-tRNA synthetase</keyword>
<dbReference type="CDD" id="cd00496">
    <property type="entry name" value="PheRS_alpha_core"/>
    <property type="match status" value="1"/>
</dbReference>
<dbReference type="GO" id="GO:0006432">
    <property type="term" value="P:phenylalanyl-tRNA aminoacylation"/>
    <property type="evidence" value="ECO:0007669"/>
    <property type="project" value="InterPro"/>
</dbReference>
<dbReference type="EC" id="6.1.1.20" evidence="1"/>
<feature type="domain" description="Aminoacyl-transfer RNA synthetases class-II family profile" evidence="8">
    <location>
        <begin position="191"/>
        <end position="324"/>
    </location>
</feature>
<dbReference type="InterPro" id="IPR045864">
    <property type="entry name" value="aa-tRNA-synth_II/BPL/LPL"/>
</dbReference>
<dbReference type="Gene3D" id="3.30.930.10">
    <property type="entry name" value="Bira Bifunctional Protein, Domain 2"/>
    <property type="match status" value="1"/>
</dbReference>
<proteinExistence type="predicted"/>
<dbReference type="SUPFAM" id="SSF46589">
    <property type="entry name" value="tRNA-binding arm"/>
    <property type="match status" value="1"/>
</dbReference>
<keyword evidence="4" id="KW-0067">ATP-binding</keyword>
<dbReference type="AlphaFoldDB" id="A0A832R953"/>
<comment type="catalytic activity">
    <reaction evidence="7">
        <text>tRNA(Phe) + L-phenylalanine + ATP = L-phenylalanyl-tRNA(Phe) + AMP + diphosphate + H(+)</text>
        <dbReference type="Rhea" id="RHEA:19413"/>
        <dbReference type="Rhea" id="RHEA-COMP:9668"/>
        <dbReference type="Rhea" id="RHEA-COMP:9699"/>
        <dbReference type="ChEBI" id="CHEBI:15378"/>
        <dbReference type="ChEBI" id="CHEBI:30616"/>
        <dbReference type="ChEBI" id="CHEBI:33019"/>
        <dbReference type="ChEBI" id="CHEBI:58095"/>
        <dbReference type="ChEBI" id="CHEBI:78442"/>
        <dbReference type="ChEBI" id="CHEBI:78531"/>
        <dbReference type="ChEBI" id="CHEBI:456215"/>
        <dbReference type="EC" id="6.1.1.20"/>
    </reaction>
</comment>
<name>A0A832R953_9BACT</name>
<gene>
    <name evidence="9" type="primary">pheS</name>
    <name evidence="9" type="ORF">GX533_02415</name>
</gene>
<dbReference type="PANTHER" id="PTHR11538">
    <property type="entry name" value="PHENYLALANYL-TRNA SYNTHETASE"/>
    <property type="match status" value="1"/>
</dbReference>
<evidence type="ECO:0000256" key="7">
    <source>
        <dbReference type="ARBA" id="ARBA00049255"/>
    </source>
</evidence>
<evidence type="ECO:0000256" key="1">
    <source>
        <dbReference type="ARBA" id="ARBA00012814"/>
    </source>
</evidence>
<comment type="caution">
    <text evidence="9">The sequence shown here is derived from an EMBL/GenBank/DDBJ whole genome shotgun (WGS) entry which is preliminary data.</text>
</comment>
<evidence type="ECO:0000313" key="9">
    <source>
        <dbReference type="EMBL" id="HHX99510.1"/>
    </source>
</evidence>